<comment type="caution">
    <text evidence="2">The sequence shown here is derived from an EMBL/GenBank/DDBJ whole genome shotgun (WGS) entry which is preliminary data.</text>
</comment>
<dbReference type="InterPro" id="IPR000182">
    <property type="entry name" value="GNAT_dom"/>
</dbReference>
<evidence type="ECO:0000313" key="2">
    <source>
        <dbReference type="EMBL" id="MPL97469.1"/>
    </source>
</evidence>
<dbReference type="PANTHER" id="PTHR37817:SF1">
    <property type="entry name" value="N-ACETYLTRANSFERASE EIS"/>
    <property type="match status" value="1"/>
</dbReference>
<dbReference type="Gene3D" id="3.40.630.30">
    <property type="match status" value="1"/>
</dbReference>
<dbReference type="Pfam" id="PF13527">
    <property type="entry name" value="Acetyltransf_9"/>
    <property type="match status" value="1"/>
</dbReference>
<dbReference type="PANTHER" id="PTHR37817">
    <property type="entry name" value="N-ACETYLTRANSFERASE EIS"/>
    <property type="match status" value="1"/>
</dbReference>
<organism evidence="2">
    <name type="scientific">bioreactor metagenome</name>
    <dbReference type="NCBI Taxonomy" id="1076179"/>
    <lineage>
        <taxon>unclassified sequences</taxon>
        <taxon>metagenomes</taxon>
        <taxon>ecological metagenomes</taxon>
    </lineage>
</organism>
<dbReference type="GO" id="GO:0030649">
    <property type="term" value="P:aminoglycoside antibiotic catabolic process"/>
    <property type="evidence" value="ECO:0007669"/>
    <property type="project" value="TreeGrafter"/>
</dbReference>
<name>A0A644W172_9ZZZZ</name>
<gene>
    <name evidence="2" type="ORF">SDC9_43660</name>
</gene>
<dbReference type="Gene3D" id="3.30.1050.10">
    <property type="entry name" value="SCP2 sterol-binding domain"/>
    <property type="match status" value="1"/>
</dbReference>
<reference evidence="2" key="1">
    <citation type="submission" date="2019-08" db="EMBL/GenBank/DDBJ databases">
        <authorList>
            <person name="Kucharzyk K."/>
            <person name="Murdoch R.W."/>
            <person name="Higgins S."/>
            <person name="Loffler F."/>
        </authorList>
    </citation>
    <scope>NUCLEOTIDE SEQUENCE</scope>
</reference>
<dbReference type="SUPFAM" id="SSF55729">
    <property type="entry name" value="Acyl-CoA N-acyltransferases (Nat)"/>
    <property type="match status" value="1"/>
</dbReference>
<dbReference type="AlphaFoldDB" id="A0A644W172"/>
<accession>A0A644W172</accession>
<proteinExistence type="predicted"/>
<evidence type="ECO:0000259" key="1">
    <source>
        <dbReference type="PROSITE" id="PS51186"/>
    </source>
</evidence>
<dbReference type="EMBL" id="VSSQ01000557">
    <property type="protein sequence ID" value="MPL97469.1"/>
    <property type="molecule type" value="Genomic_DNA"/>
</dbReference>
<protein>
    <recommendedName>
        <fullName evidence="1">N-acetyltransferase domain-containing protein</fullName>
    </recommendedName>
</protein>
<feature type="domain" description="N-acetyltransferase" evidence="1">
    <location>
        <begin position="1"/>
        <end position="138"/>
    </location>
</feature>
<dbReference type="GO" id="GO:0034069">
    <property type="term" value="F:aminoglycoside N-acetyltransferase activity"/>
    <property type="evidence" value="ECO:0007669"/>
    <property type="project" value="TreeGrafter"/>
</dbReference>
<dbReference type="InterPro" id="IPR036527">
    <property type="entry name" value="SCP2_sterol-bd_dom_sf"/>
</dbReference>
<sequence>MKDIEQLKSLWKSLFGDTEAFISLFFHEVVREENIRVLEEKGRILSALYMLPYPFRIWNQEVTASYISGAGTLPEAQGRGLMRRLLIDSFKEMERRQIPLSILIPAEPWLYGFYEKSGYATVFAYNQQVYPPKERFLASITGGTSPSSVGFPSKEQRLEEEGFSCKEEGVRLGEDNLQQPEDSLRYEKDGLQCGEDDLQYSENGLKYGEDAILLEKYSISDLGDSFLQKREDLMGACFSYFDQRLRERNACILHFYTNFRTIVHDYAISDGKIWVALNSKHIPVGIIFTVPAGGSSFVAKELVADSEEVKEVLLRTALNHYHASSGIYRTVVPHTSSTADFSAIAKVTPNATFTEDPGTTSTVASNAVDSYTSSSAVSKATTEAGSIGTSEVVSNTSSEEGQTIPFGMARIIDAYKMLSMWAAVNPERGLIIHLSDPLLTNNNGSFCIESGKCYKTTNNKYNNAFEVLTMDIGQLAHFLICPEYPFMSLMFD</sequence>
<dbReference type="InterPro" id="IPR016181">
    <property type="entry name" value="Acyl_CoA_acyltransferase"/>
</dbReference>
<dbReference type="InterPro" id="IPR051554">
    <property type="entry name" value="Acetyltransferase_Eis"/>
</dbReference>
<dbReference type="PROSITE" id="PS51186">
    <property type="entry name" value="GNAT"/>
    <property type="match status" value="1"/>
</dbReference>